<evidence type="ECO:0000313" key="3">
    <source>
        <dbReference type="Proteomes" id="UP000287651"/>
    </source>
</evidence>
<dbReference type="AlphaFoldDB" id="A0A427ATL0"/>
<feature type="region of interest" description="Disordered" evidence="1">
    <location>
        <begin position="108"/>
        <end position="135"/>
    </location>
</feature>
<evidence type="ECO:0000256" key="1">
    <source>
        <dbReference type="SAM" id="MobiDB-lite"/>
    </source>
</evidence>
<feature type="region of interest" description="Disordered" evidence="1">
    <location>
        <begin position="1"/>
        <end position="26"/>
    </location>
</feature>
<dbReference type="EMBL" id="AMZH03001358">
    <property type="protein sequence ID" value="RRT79598.1"/>
    <property type="molecule type" value="Genomic_DNA"/>
</dbReference>
<comment type="caution">
    <text evidence="2">The sequence shown here is derived from an EMBL/GenBank/DDBJ whole genome shotgun (WGS) entry which is preliminary data.</text>
</comment>
<protein>
    <submittedName>
        <fullName evidence="2">Uncharacterized protein</fullName>
    </submittedName>
</protein>
<reference evidence="2 3" key="1">
    <citation type="journal article" date="2014" name="Agronomy (Basel)">
        <title>A Draft Genome Sequence for Ensete ventricosum, the Drought-Tolerant Tree Against Hunger.</title>
        <authorList>
            <person name="Harrison J."/>
            <person name="Moore K.A."/>
            <person name="Paszkiewicz K."/>
            <person name="Jones T."/>
            <person name="Grant M."/>
            <person name="Ambacheew D."/>
            <person name="Muzemil S."/>
            <person name="Studholme D.J."/>
        </authorList>
    </citation>
    <scope>NUCLEOTIDE SEQUENCE [LARGE SCALE GENOMIC DNA]</scope>
</reference>
<feature type="compositionally biased region" description="Basic and acidic residues" evidence="1">
    <location>
        <begin position="7"/>
        <end position="22"/>
    </location>
</feature>
<organism evidence="2 3">
    <name type="scientific">Ensete ventricosum</name>
    <name type="common">Abyssinian banana</name>
    <name type="synonym">Musa ensete</name>
    <dbReference type="NCBI Taxonomy" id="4639"/>
    <lineage>
        <taxon>Eukaryota</taxon>
        <taxon>Viridiplantae</taxon>
        <taxon>Streptophyta</taxon>
        <taxon>Embryophyta</taxon>
        <taxon>Tracheophyta</taxon>
        <taxon>Spermatophyta</taxon>
        <taxon>Magnoliopsida</taxon>
        <taxon>Liliopsida</taxon>
        <taxon>Zingiberales</taxon>
        <taxon>Musaceae</taxon>
        <taxon>Ensete</taxon>
    </lineage>
</organism>
<accession>A0A427ATL0</accession>
<proteinExistence type="predicted"/>
<gene>
    <name evidence="2" type="ORF">B296_00005182</name>
</gene>
<dbReference type="Proteomes" id="UP000287651">
    <property type="component" value="Unassembled WGS sequence"/>
</dbReference>
<evidence type="ECO:0000313" key="2">
    <source>
        <dbReference type="EMBL" id="RRT79598.1"/>
    </source>
</evidence>
<sequence>MGFFSRQRNDGEGEFAGSKHTDSFLPRFRNGDRGIGWSDHRLTALAFSSTATSASEVESCLFQLGGQVGVDVDVSIRDGGVRTLCHPNSPSTHGAPYPHPTPLHQLARRTTRPCPRRPDKPPASPRRSQTWRRHPHRITTGDCLTTRDSLLQHRTPGPPVVSIEAFLSLTQQVQTLAGMMQAIVLYIPQLAQVLAHQHLNAPR</sequence>
<name>A0A427ATL0_ENSVE</name>